<dbReference type="SMART" id="SM00861">
    <property type="entry name" value="Transket_pyr"/>
    <property type="match status" value="1"/>
</dbReference>
<organism evidence="3 4">
    <name type="scientific">Saccharopolyspora thermophila</name>
    <dbReference type="NCBI Taxonomy" id="89367"/>
    <lineage>
        <taxon>Bacteria</taxon>
        <taxon>Bacillati</taxon>
        <taxon>Actinomycetota</taxon>
        <taxon>Actinomycetes</taxon>
        <taxon>Pseudonocardiales</taxon>
        <taxon>Pseudonocardiaceae</taxon>
        <taxon>Saccharopolyspora</taxon>
    </lineage>
</organism>
<comment type="caution">
    <text evidence="3">The sequence shown here is derived from an EMBL/GenBank/DDBJ whole genome shotgun (WGS) entry which is preliminary data.</text>
</comment>
<protein>
    <submittedName>
        <fullName evidence="3">Transketolase family protein</fullName>
    </submittedName>
</protein>
<dbReference type="InterPro" id="IPR009014">
    <property type="entry name" value="Transketo_C/PFOR_II"/>
</dbReference>
<feature type="domain" description="Transketolase-like pyrimidine-binding" evidence="2">
    <location>
        <begin position="3"/>
        <end position="169"/>
    </location>
</feature>
<sequence length="310" mass="32432">MSIAMREAWGTALVELGRDVPELVVLDGDLGTSTKADKFAAAYPDRFLQMGIAEQNLVGTAAGLATTGMIAWLSSFGVFFSHRALDPIRMLVAQTNANVKIAAGYTGICFGMAGKSHHDHADLAIMRAMPGMVVLAPGDAAECAAMTRWATAYEGPVYLRLARDPGPDLPPSGFELGAVRELRSGTTAVLVSTGSQTARTLQAAELAAADGLDLRVLHLPTIKPLDEQSLIEAIGDAPYVVTVEDHSTFGGLGGLVAEIVSGGPRPVPVRRVGLADTWVESGSNDYLLDRYGLSAEAVATQVTAIAAELS</sequence>
<dbReference type="RefSeq" id="WP_346074122.1">
    <property type="nucleotide sequence ID" value="NZ_BAAAHC010000020.1"/>
</dbReference>
<evidence type="ECO:0000313" key="4">
    <source>
        <dbReference type="Proteomes" id="UP001500220"/>
    </source>
</evidence>
<keyword evidence="1" id="KW-1133">Transmembrane helix</keyword>
<dbReference type="Pfam" id="PF02780">
    <property type="entry name" value="Transketolase_C"/>
    <property type="match status" value="1"/>
</dbReference>
<dbReference type="Pfam" id="PF02779">
    <property type="entry name" value="Transket_pyr"/>
    <property type="match status" value="1"/>
</dbReference>
<evidence type="ECO:0000313" key="3">
    <source>
        <dbReference type="EMBL" id="GAA0537136.1"/>
    </source>
</evidence>
<dbReference type="CDD" id="cd07033">
    <property type="entry name" value="TPP_PYR_DXS_TK_like"/>
    <property type="match status" value="1"/>
</dbReference>
<dbReference type="SUPFAM" id="SSF52922">
    <property type="entry name" value="TK C-terminal domain-like"/>
    <property type="match status" value="1"/>
</dbReference>
<dbReference type="Proteomes" id="UP001500220">
    <property type="component" value="Unassembled WGS sequence"/>
</dbReference>
<proteinExistence type="predicted"/>
<dbReference type="PANTHER" id="PTHR43825:SF1">
    <property type="entry name" value="TRANSKETOLASE-LIKE PYRIMIDINE-BINDING DOMAIN-CONTAINING PROTEIN"/>
    <property type="match status" value="1"/>
</dbReference>
<evidence type="ECO:0000256" key="1">
    <source>
        <dbReference type="SAM" id="Phobius"/>
    </source>
</evidence>
<dbReference type="InterPro" id="IPR051157">
    <property type="entry name" value="PDH/Transketolase"/>
</dbReference>
<name>A0ABP3N777_9PSEU</name>
<dbReference type="InterPro" id="IPR005475">
    <property type="entry name" value="Transketolase-like_Pyr-bd"/>
</dbReference>
<dbReference type="Gene3D" id="3.40.50.970">
    <property type="match status" value="1"/>
</dbReference>
<dbReference type="InterPro" id="IPR029061">
    <property type="entry name" value="THDP-binding"/>
</dbReference>
<dbReference type="EMBL" id="BAAAHC010000020">
    <property type="protein sequence ID" value="GAA0537136.1"/>
    <property type="molecule type" value="Genomic_DNA"/>
</dbReference>
<dbReference type="SUPFAM" id="SSF52518">
    <property type="entry name" value="Thiamin diphosphate-binding fold (THDP-binding)"/>
    <property type="match status" value="1"/>
</dbReference>
<feature type="transmembrane region" description="Helical" evidence="1">
    <location>
        <begin position="57"/>
        <end position="80"/>
    </location>
</feature>
<reference evidence="4" key="1">
    <citation type="journal article" date="2019" name="Int. J. Syst. Evol. Microbiol.">
        <title>The Global Catalogue of Microorganisms (GCM) 10K type strain sequencing project: providing services to taxonomists for standard genome sequencing and annotation.</title>
        <authorList>
            <consortium name="The Broad Institute Genomics Platform"/>
            <consortium name="The Broad Institute Genome Sequencing Center for Infectious Disease"/>
            <person name="Wu L."/>
            <person name="Ma J."/>
        </authorList>
    </citation>
    <scope>NUCLEOTIDE SEQUENCE [LARGE SCALE GENOMIC DNA]</scope>
    <source>
        <strain evidence="4">JCM 10664</strain>
    </source>
</reference>
<evidence type="ECO:0000259" key="2">
    <source>
        <dbReference type="SMART" id="SM00861"/>
    </source>
</evidence>
<keyword evidence="1" id="KW-0812">Transmembrane</keyword>
<gene>
    <name evidence="3" type="ORF">GCM10009545_44840</name>
</gene>
<dbReference type="InterPro" id="IPR033248">
    <property type="entry name" value="Transketolase_C"/>
</dbReference>
<accession>A0ABP3N777</accession>
<keyword evidence="4" id="KW-1185">Reference proteome</keyword>
<dbReference type="Gene3D" id="3.40.50.920">
    <property type="match status" value="1"/>
</dbReference>
<dbReference type="PANTHER" id="PTHR43825">
    <property type="entry name" value="PYRUVATE DEHYDROGENASE E1 COMPONENT"/>
    <property type="match status" value="1"/>
</dbReference>
<keyword evidence="1" id="KW-0472">Membrane</keyword>